<dbReference type="InterPro" id="IPR013830">
    <property type="entry name" value="SGNH_hydro"/>
</dbReference>
<gene>
    <name evidence="2" type="ORF">I6J18_22260</name>
</gene>
<reference evidence="2 3" key="1">
    <citation type="submission" date="2021-01" db="EMBL/GenBank/DDBJ databases">
        <title>FDA dAtabase for Regulatory Grade micrObial Sequences (FDA-ARGOS): Supporting development and validation of Infectious Disease Dx tests.</title>
        <authorList>
            <person name="Nelson B."/>
            <person name="Plummer A."/>
            <person name="Tallon L."/>
            <person name="Sadzewicz L."/>
            <person name="Zhao X."/>
            <person name="Boylan J."/>
            <person name="Ott S."/>
            <person name="Bowen H."/>
            <person name="Vavikolanu K."/>
            <person name="Mehta A."/>
            <person name="Aluvathingal J."/>
            <person name="Nadendla S."/>
            <person name="Myers T."/>
            <person name="Yan Y."/>
            <person name="Sichtig H."/>
        </authorList>
    </citation>
    <scope>NUCLEOTIDE SEQUENCE [LARGE SCALE GENOMIC DNA]</scope>
    <source>
        <strain evidence="2 3">FDAARGOS_1161</strain>
    </source>
</reference>
<keyword evidence="3" id="KW-1185">Reference proteome</keyword>
<dbReference type="PANTHER" id="PTHR30383:SF28">
    <property type="entry name" value="LIPASE_ACYLHYDROLASE"/>
    <property type="match status" value="1"/>
</dbReference>
<sequence length="367" mass="41411">MLHKRKKLLPLVSFVMLVFLFSLFLFQDMAETYGSNGNKTGYEKLLNGKPIRYLIIGDSIGRSSGAETPQQTWFTMLEKKIKSTYGSSSKSDKIVQSGSTAFEGFFKFSISDISPNQDFVFIVFGENDRKYMSADQFMQQYEGLLRHVKKTFPRADIVTITESSLKNDQFAQVINVLSDHYHTTHIDMRPVFADSGQTEKQLTKDGIHPNSAGYQLYTDTIFRALEKNASANKQISKLPSPLDQDVDFSFKTVENPDVMDGFFKQGSYLQSEKKATSITYHFTGTMLGLQVLRSPDGGEITVFIDGKKTVELSTWWPFARERFIYVASSLSEGPHTVRFEVSGTRSGFNQSNQSVVRIAAIITKENP</sequence>
<dbReference type="Gene3D" id="2.60.120.260">
    <property type="entry name" value="Galactose-binding domain-like"/>
    <property type="match status" value="1"/>
</dbReference>
<feature type="domain" description="SGNH hydrolase-type esterase" evidence="1">
    <location>
        <begin position="56"/>
        <end position="216"/>
    </location>
</feature>
<protein>
    <submittedName>
        <fullName evidence="2">SGNH/GDSL hydrolase family protein</fullName>
    </submittedName>
</protein>
<evidence type="ECO:0000259" key="1">
    <source>
        <dbReference type="Pfam" id="PF13472"/>
    </source>
</evidence>
<dbReference type="KEGG" id="ppsr:I6J18_22260"/>
<dbReference type="EMBL" id="CP068053">
    <property type="protein sequence ID" value="QQT00262.1"/>
    <property type="molecule type" value="Genomic_DNA"/>
</dbReference>
<dbReference type="Proteomes" id="UP000595254">
    <property type="component" value="Chromosome"/>
</dbReference>
<keyword evidence="2" id="KW-0378">Hydrolase</keyword>
<organism evidence="2 3">
    <name type="scientific">Peribacillus psychrosaccharolyticus</name>
    <name type="common">Bacillus psychrosaccharolyticus</name>
    <dbReference type="NCBI Taxonomy" id="1407"/>
    <lineage>
        <taxon>Bacteria</taxon>
        <taxon>Bacillati</taxon>
        <taxon>Bacillota</taxon>
        <taxon>Bacilli</taxon>
        <taxon>Bacillales</taxon>
        <taxon>Bacillaceae</taxon>
        <taxon>Peribacillus</taxon>
    </lineage>
</organism>
<accession>A0A974NM72</accession>
<dbReference type="SUPFAM" id="SSF52266">
    <property type="entry name" value="SGNH hydrolase"/>
    <property type="match status" value="1"/>
</dbReference>
<proteinExistence type="predicted"/>
<dbReference type="Pfam" id="PF13472">
    <property type="entry name" value="Lipase_GDSL_2"/>
    <property type="match status" value="1"/>
</dbReference>
<evidence type="ECO:0000313" key="3">
    <source>
        <dbReference type="Proteomes" id="UP000595254"/>
    </source>
</evidence>
<dbReference type="GO" id="GO:0004622">
    <property type="term" value="F:phosphatidylcholine lysophospholipase activity"/>
    <property type="evidence" value="ECO:0007669"/>
    <property type="project" value="TreeGrafter"/>
</dbReference>
<evidence type="ECO:0000313" key="2">
    <source>
        <dbReference type="EMBL" id="QQT00262.1"/>
    </source>
</evidence>
<dbReference type="PANTHER" id="PTHR30383">
    <property type="entry name" value="THIOESTERASE 1/PROTEASE 1/LYSOPHOSPHOLIPASE L1"/>
    <property type="match status" value="1"/>
</dbReference>
<dbReference type="CDD" id="cd00229">
    <property type="entry name" value="SGNH_hydrolase"/>
    <property type="match status" value="1"/>
</dbReference>
<name>A0A974NM72_PERPY</name>
<dbReference type="InterPro" id="IPR051532">
    <property type="entry name" value="Ester_Hydrolysis_Enzymes"/>
</dbReference>
<dbReference type="AlphaFoldDB" id="A0A974NM72"/>
<dbReference type="Gene3D" id="3.40.50.1110">
    <property type="entry name" value="SGNH hydrolase"/>
    <property type="match status" value="1"/>
</dbReference>
<dbReference type="InterPro" id="IPR036514">
    <property type="entry name" value="SGNH_hydro_sf"/>
</dbReference>